<dbReference type="AlphaFoldDB" id="A0A0W8FZY6"/>
<dbReference type="EMBL" id="LNQE01000459">
    <property type="protein sequence ID" value="KUG26463.1"/>
    <property type="molecule type" value="Genomic_DNA"/>
</dbReference>
<proteinExistence type="predicted"/>
<dbReference type="GO" id="GO:0016832">
    <property type="term" value="F:aldehyde-lyase activity"/>
    <property type="evidence" value="ECO:0007669"/>
    <property type="project" value="TreeGrafter"/>
</dbReference>
<sequence length="220" mass="24487">MSIRSELVRFCHKVYEKGFVAAYDGNLSVRLDSEKILITPSGVCKGDVKEEDLVEIDYDGNVLGGFGKASTESKIHLLAYKNRKEINAVVHCHPIHATAFAALGEGFTQPIFPEVILSLGKVPLCKYATPSTDQLPDSMKPHIDYAWALLLENHGAVTFGKNIKGAYFRMEKLEHAAQILFAARSIGREKTIPLLKLKELYDIAESAYGIKIDKKSRMDF</sequence>
<name>A0A0W8FZY6_9ZZZZ</name>
<evidence type="ECO:0000259" key="3">
    <source>
        <dbReference type="SMART" id="SM01007"/>
    </source>
</evidence>
<evidence type="ECO:0000313" key="4">
    <source>
        <dbReference type="EMBL" id="KUG26463.1"/>
    </source>
</evidence>
<dbReference type="SMART" id="SM01007">
    <property type="entry name" value="Aldolase_II"/>
    <property type="match status" value="1"/>
</dbReference>
<evidence type="ECO:0000256" key="2">
    <source>
        <dbReference type="ARBA" id="ARBA00023239"/>
    </source>
</evidence>
<reference evidence="4" key="1">
    <citation type="journal article" date="2015" name="Proc. Natl. Acad. Sci. U.S.A.">
        <title>Networks of energetic and metabolic interactions define dynamics in microbial communities.</title>
        <authorList>
            <person name="Embree M."/>
            <person name="Liu J.K."/>
            <person name="Al-Bassam M.M."/>
            <person name="Zengler K."/>
        </authorList>
    </citation>
    <scope>NUCLEOTIDE SEQUENCE</scope>
</reference>
<keyword evidence="2" id="KW-0456">Lyase</keyword>
<gene>
    <name evidence="4" type="ORF">ASZ90_003686</name>
</gene>
<feature type="domain" description="Class II aldolase/adducin N-terminal" evidence="3">
    <location>
        <begin position="5"/>
        <end position="181"/>
    </location>
</feature>
<dbReference type="SUPFAM" id="SSF53639">
    <property type="entry name" value="AraD/HMP-PK domain-like"/>
    <property type="match status" value="1"/>
</dbReference>
<protein>
    <submittedName>
        <fullName evidence="4">Ribulose-5-phosphate 4-epimerase</fullName>
    </submittedName>
</protein>
<dbReference type="InterPro" id="IPR050197">
    <property type="entry name" value="Aldolase_class_II_sugar_metab"/>
</dbReference>
<dbReference type="Pfam" id="PF00596">
    <property type="entry name" value="Aldolase_II"/>
    <property type="match status" value="1"/>
</dbReference>
<dbReference type="GO" id="GO:0005829">
    <property type="term" value="C:cytosol"/>
    <property type="evidence" value="ECO:0007669"/>
    <property type="project" value="TreeGrafter"/>
</dbReference>
<accession>A0A0W8FZY6</accession>
<dbReference type="GO" id="GO:0046872">
    <property type="term" value="F:metal ion binding"/>
    <property type="evidence" value="ECO:0007669"/>
    <property type="project" value="UniProtKB-KW"/>
</dbReference>
<dbReference type="PANTHER" id="PTHR22789:SF0">
    <property type="entry name" value="3-OXO-TETRONATE 4-PHOSPHATE DECARBOXYLASE-RELATED"/>
    <property type="match status" value="1"/>
</dbReference>
<comment type="caution">
    <text evidence="4">The sequence shown here is derived from an EMBL/GenBank/DDBJ whole genome shotgun (WGS) entry which is preliminary data.</text>
</comment>
<dbReference type="GO" id="GO:0019323">
    <property type="term" value="P:pentose catabolic process"/>
    <property type="evidence" value="ECO:0007669"/>
    <property type="project" value="TreeGrafter"/>
</dbReference>
<dbReference type="PANTHER" id="PTHR22789">
    <property type="entry name" value="FUCULOSE PHOSPHATE ALDOLASE"/>
    <property type="match status" value="1"/>
</dbReference>
<organism evidence="4">
    <name type="scientific">hydrocarbon metagenome</name>
    <dbReference type="NCBI Taxonomy" id="938273"/>
    <lineage>
        <taxon>unclassified sequences</taxon>
        <taxon>metagenomes</taxon>
        <taxon>ecological metagenomes</taxon>
    </lineage>
</organism>
<evidence type="ECO:0000256" key="1">
    <source>
        <dbReference type="ARBA" id="ARBA00022723"/>
    </source>
</evidence>
<dbReference type="InterPro" id="IPR036409">
    <property type="entry name" value="Aldolase_II/adducin_N_sf"/>
</dbReference>
<dbReference type="Gene3D" id="3.40.225.10">
    <property type="entry name" value="Class II aldolase/adducin N-terminal domain"/>
    <property type="match status" value="1"/>
</dbReference>
<keyword evidence="1" id="KW-0479">Metal-binding</keyword>
<dbReference type="InterPro" id="IPR001303">
    <property type="entry name" value="Aldolase_II/adducin_N"/>
</dbReference>